<name>A0A927C1N1_9GAMM</name>
<dbReference type="RefSeq" id="WP_190765682.1">
    <property type="nucleotide sequence ID" value="NZ_JACXLD010000006.1"/>
</dbReference>
<comment type="caution">
    <text evidence="5">The sequence shown here is derived from an EMBL/GenBank/DDBJ whole genome shotgun (WGS) entry which is preliminary data.</text>
</comment>
<keyword evidence="1" id="KW-0540">Nuclease</keyword>
<keyword evidence="6" id="KW-1185">Reference proteome</keyword>
<dbReference type="Pfam" id="PF02739">
    <property type="entry name" value="5_3_exonuc_N"/>
    <property type="match status" value="1"/>
</dbReference>
<proteinExistence type="predicted"/>
<dbReference type="InterPro" id="IPR002421">
    <property type="entry name" value="5-3_exonuclease"/>
</dbReference>
<dbReference type="GO" id="GO:0003677">
    <property type="term" value="F:DNA binding"/>
    <property type="evidence" value="ECO:0007669"/>
    <property type="project" value="UniProtKB-KW"/>
</dbReference>
<evidence type="ECO:0000259" key="4">
    <source>
        <dbReference type="SMART" id="SM00475"/>
    </source>
</evidence>
<dbReference type="Gene3D" id="1.10.150.20">
    <property type="entry name" value="5' to 3' exonuclease, C-terminal subdomain"/>
    <property type="match status" value="1"/>
</dbReference>
<dbReference type="AlphaFoldDB" id="A0A927C1N1"/>
<dbReference type="InterPro" id="IPR038969">
    <property type="entry name" value="FEN"/>
</dbReference>
<dbReference type="PANTHER" id="PTHR42646:SF2">
    <property type="entry name" value="5'-3' EXONUCLEASE FAMILY PROTEIN"/>
    <property type="match status" value="1"/>
</dbReference>
<dbReference type="SUPFAM" id="SSF88723">
    <property type="entry name" value="PIN domain-like"/>
    <property type="match status" value="1"/>
</dbReference>
<evidence type="ECO:0000313" key="5">
    <source>
        <dbReference type="EMBL" id="MBD2859635.1"/>
    </source>
</evidence>
<keyword evidence="2" id="KW-0378">Hydrolase</keyword>
<dbReference type="InterPro" id="IPR008918">
    <property type="entry name" value="HhH2"/>
</dbReference>
<dbReference type="InterPro" id="IPR036279">
    <property type="entry name" value="5-3_exonuclease_C_sf"/>
</dbReference>
<evidence type="ECO:0000313" key="6">
    <source>
        <dbReference type="Proteomes" id="UP000610558"/>
    </source>
</evidence>
<sequence>MSRPEPELEHHALYAMDASIYIFKAWFGLPERFYSSEGYALNAVEGFTQTLLRVLEQHQPRYFLAAFDESLGQGFREALYPNYKASRALPDEALAYQLNACREICGALSVTHWASSQFEADDLLATAASEARAQGRAVRILSRDKDLAQILTAEHDSIQDVGAPAKTRAQWQQESGIDTKQLPDYLALVGDSVDDIPGVKGIGPVAAKAILQRYENLEAVYNNLAALKDLSCRGAARLPEKLQTEREAVFLYRELCRLREDVPLPDDWQQARFEGAELDRFIATGMEIGLPESWLRQQYKRFPQAFALRH</sequence>
<dbReference type="Pfam" id="PF01367">
    <property type="entry name" value="5_3_exonuc"/>
    <property type="match status" value="1"/>
</dbReference>
<dbReference type="SUPFAM" id="SSF47807">
    <property type="entry name" value="5' to 3' exonuclease, C-terminal subdomain"/>
    <property type="match status" value="1"/>
</dbReference>
<gene>
    <name evidence="5" type="ORF">IB286_11515</name>
</gene>
<dbReference type="InterPro" id="IPR029060">
    <property type="entry name" value="PIN-like_dom_sf"/>
</dbReference>
<evidence type="ECO:0000256" key="3">
    <source>
        <dbReference type="ARBA" id="ARBA00023125"/>
    </source>
</evidence>
<dbReference type="FunFam" id="1.10.150.20:FF:000003">
    <property type="entry name" value="DNA polymerase I"/>
    <property type="match status" value="1"/>
</dbReference>
<organism evidence="5 6">
    <name type="scientific">Spongiibacter pelagi</name>
    <dbReference type="NCBI Taxonomy" id="2760804"/>
    <lineage>
        <taxon>Bacteria</taxon>
        <taxon>Pseudomonadati</taxon>
        <taxon>Pseudomonadota</taxon>
        <taxon>Gammaproteobacteria</taxon>
        <taxon>Cellvibrionales</taxon>
        <taxon>Spongiibacteraceae</taxon>
        <taxon>Spongiibacter</taxon>
    </lineage>
</organism>
<dbReference type="Proteomes" id="UP000610558">
    <property type="component" value="Unassembled WGS sequence"/>
</dbReference>
<keyword evidence="3" id="KW-0238">DNA-binding</keyword>
<keyword evidence="5" id="KW-0269">Exonuclease</keyword>
<accession>A0A927C1N1</accession>
<dbReference type="InterPro" id="IPR020046">
    <property type="entry name" value="5-3_exonucl_a-hlix_arch_N"/>
</dbReference>
<evidence type="ECO:0000256" key="2">
    <source>
        <dbReference type="ARBA" id="ARBA00022801"/>
    </source>
</evidence>
<dbReference type="CDD" id="cd09859">
    <property type="entry name" value="PIN_53EXO"/>
    <property type="match status" value="1"/>
</dbReference>
<dbReference type="CDD" id="cd09898">
    <property type="entry name" value="H3TH_53EXO"/>
    <property type="match status" value="1"/>
</dbReference>
<reference evidence="5" key="1">
    <citation type="submission" date="2020-09" db="EMBL/GenBank/DDBJ databases">
        <authorList>
            <person name="Yoon J.-W."/>
        </authorList>
    </citation>
    <scope>NUCLEOTIDE SEQUENCE</scope>
    <source>
        <strain evidence="5">KMU-158</strain>
    </source>
</reference>
<dbReference type="GO" id="GO:0017108">
    <property type="term" value="F:5'-flap endonuclease activity"/>
    <property type="evidence" value="ECO:0007669"/>
    <property type="project" value="InterPro"/>
</dbReference>
<dbReference type="SMART" id="SM00279">
    <property type="entry name" value="HhH2"/>
    <property type="match status" value="1"/>
</dbReference>
<dbReference type="Gene3D" id="3.40.50.1010">
    <property type="entry name" value="5'-nuclease"/>
    <property type="match status" value="1"/>
</dbReference>
<dbReference type="GO" id="GO:0033567">
    <property type="term" value="P:DNA replication, Okazaki fragment processing"/>
    <property type="evidence" value="ECO:0007669"/>
    <property type="project" value="InterPro"/>
</dbReference>
<protein>
    <submittedName>
        <fullName evidence="5">5'-3' exonuclease</fullName>
    </submittedName>
</protein>
<dbReference type="GO" id="GO:0008409">
    <property type="term" value="F:5'-3' exonuclease activity"/>
    <property type="evidence" value="ECO:0007669"/>
    <property type="project" value="InterPro"/>
</dbReference>
<evidence type="ECO:0000256" key="1">
    <source>
        <dbReference type="ARBA" id="ARBA00022722"/>
    </source>
</evidence>
<feature type="domain" description="5'-3' exonuclease" evidence="4">
    <location>
        <begin position="10"/>
        <end position="274"/>
    </location>
</feature>
<dbReference type="InterPro" id="IPR020045">
    <property type="entry name" value="DNA_polI_H3TH"/>
</dbReference>
<dbReference type="PANTHER" id="PTHR42646">
    <property type="entry name" value="FLAP ENDONUCLEASE XNI"/>
    <property type="match status" value="1"/>
</dbReference>
<dbReference type="SMART" id="SM00475">
    <property type="entry name" value="53EXOc"/>
    <property type="match status" value="1"/>
</dbReference>
<dbReference type="EMBL" id="JACXLD010000006">
    <property type="protein sequence ID" value="MBD2859635.1"/>
    <property type="molecule type" value="Genomic_DNA"/>
</dbReference>